<dbReference type="EMBL" id="RHHS01000020">
    <property type="protein sequence ID" value="RNB57917.1"/>
    <property type="molecule type" value="Genomic_DNA"/>
</dbReference>
<accession>A0A3M8B4E6</accession>
<name>A0A3M8B4E6_9BACL</name>
<proteinExistence type="predicted"/>
<evidence type="ECO:0000313" key="2">
    <source>
        <dbReference type="Proteomes" id="UP000268829"/>
    </source>
</evidence>
<dbReference type="AlphaFoldDB" id="A0A3M8B4E6"/>
<dbReference type="Proteomes" id="UP000268829">
    <property type="component" value="Unassembled WGS sequence"/>
</dbReference>
<protein>
    <submittedName>
        <fullName evidence="1">Uncharacterized protein</fullName>
    </submittedName>
</protein>
<evidence type="ECO:0000313" key="1">
    <source>
        <dbReference type="EMBL" id="RNB57917.1"/>
    </source>
</evidence>
<keyword evidence="2" id="KW-1185">Reference proteome</keyword>
<gene>
    <name evidence="1" type="ORF">EDM57_09375</name>
</gene>
<reference evidence="1 2" key="1">
    <citation type="submission" date="2018-10" db="EMBL/GenBank/DDBJ databases">
        <title>Phylogenomics of Brevibacillus.</title>
        <authorList>
            <person name="Dunlap C."/>
        </authorList>
    </citation>
    <scope>NUCLEOTIDE SEQUENCE [LARGE SCALE GENOMIC DNA]</scope>
    <source>
        <strain evidence="1 2">DSM 100115</strain>
    </source>
</reference>
<organism evidence="1 2">
    <name type="scientific">Brevibacillus gelatini</name>
    <dbReference type="NCBI Taxonomy" id="1655277"/>
    <lineage>
        <taxon>Bacteria</taxon>
        <taxon>Bacillati</taxon>
        <taxon>Bacillota</taxon>
        <taxon>Bacilli</taxon>
        <taxon>Bacillales</taxon>
        <taxon>Paenibacillaceae</taxon>
        <taxon>Brevibacillus</taxon>
    </lineage>
</organism>
<comment type="caution">
    <text evidence="1">The sequence shown here is derived from an EMBL/GenBank/DDBJ whole genome shotgun (WGS) entry which is preliminary data.</text>
</comment>
<sequence length="181" mass="21334">MIGSSLLLTLEFYQYNICKRNKYLLHGEWSTAVGLVCLVPINGFFYNNHIYLNHCLRPFSIPPKKGAIRHYLCGTTELLPYAQGWSMLPIMVSFEFIVYSFQQRAIIQQHLTQIMYLDSNGNTTQRTLRPREIVGDRLIAYCSPEERLVTLPYIEWDRMQPDKIELLEAWERGVHHPWQVR</sequence>